<dbReference type="InterPro" id="IPR036779">
    <property type="entry name" value="LysM_dom_sf"/>
</dbReference>
<dbReference type="PANTHER" id="PTHR33734">
    <property type="entry name" value="LYSM DOMAIN-CONTAINING GPI-ANCHORED PROTEIN 2"/>
    <property type="match status" value="1"/>
</dbReference>
<dbReference type="Proteomes" id="UP000516305">
    <property type="component" value="Chromosome"/>
</dbReference>
<evidence type="ECO:0000313" key="6">
    <source>
        <dbReference type="Proteomes" id="UP000516305"/>
    </source>
</evidence>
<dbReference type="GO" id="GO:0008932">
    <property type="term" value="F:lytic endotransglycosylase activity"/>
    <property type="evidence" value="ECO:0007669"/>
    <property type="project" value="TreeGrafter"/>
</dbReference>
<dbReference type="GO" id="GO:0016020">
    <property type="term" value="C:membrane"/>
    <property type="evidence" value="ECO:0007669"/>
    <property type="project" value="InterPro"/>
</dbReference>
<feature type="compositionally biased region" description="Low complexity" evidence="2">
    <location>
        <begin position="436"/>
        <end position="453"/>
    </location>
</feature>
<dbReference type="RefSeq" id="WP_210760497.1">
    <property type="nucleotide sequence ID" value="NZ_CP060139.1"/>
</dbReference>
<evidence type="ECO:0000256" key="2">
    <source>
        <dbReference type="SAM" id="MobiDB-lite"/>
    </source>
</evidence>
<comment type="similarity">
    <text evidence="1">Belongs to the transglycosylase Slt family.</text>
</comment>
<dbReference type="InterPro" id="IPR008258">
    <property type="entry name" value="Transglycosylase_SLT_dom_1"/>
</dbReference>
<evidence type="ECO:0000256" key="3">
    <source>
        <dbReference type="SAM" id="SignalP"/>
    </source>
</evidence>
<dbReference type="Pfam" id="PF01464">
    <property type="entry name" value="SLT"/>
    <property type="match status" value="1"/>
</dbReference>
<dbReference type="CDD" id="cd16894">
    <property type="entry name" value="MltD-like"/>
    <property type="match status" value="1"/>
</dbReference>
<dbReference type="InterPro" id="IPR000189">
    <property type="entry name" value="Transglyc_AS"/>
</dbReference>
<name>A0A7H0VJS3_9FLAO</name>
<dbReference type="Gene3D" id="3.10.350.10">
    <property type="entry name" value="LysM domain"/>
    <property type="match status" value="2"/>
</dbReference>
<dbReference type="Pfam" id="PF01476">
    <property type="entry name" value="LysM"/>
    <property type="match status" value="2"/>
</dbReference>
<gene>
    <name evidence="5" type="ORF">H4K34_09030</name>
</gene>
<dbReference type="SUPFAM" id="SSF54106">
    <property type="entry name" value="LysM domain"/>
    <property type="match status" value="2"/>
</dbReference>
<organism evidence="5 6">
    <name type="scientific">Croceimicrobium hydrocarbonivorans</name>
    <dbReference type="NCBI Taxonomy" id="2761580"/>
    <lineage>
        <taxon>Bacteria</taxon>
        <taxon>Pseudomonadati</taxon>
        <taxon>Bacteroidota</taxon>
        <taxon>Flavobacteriia</taxon>
        <taxon>Flavobacteriales</taxon>
        <taxon>Owenweeksiaceae</taxon>
        <taxon>Croceimicrobium</taxon>
    </lineage>
</organism>
<dbReference type="PROSITE" id="PS00922">
    <property type="entry name" value="TRANSGLYCOSYLASE"/>
    <property type="match status" value="1"/>
</dbReference>
<evidence type="ECO:0000259" key="4">
    <source>
        <dbReference type="PROSITE" id="PS51782"/>
    </source>
</evidence>
<feature type="domain" description="LysM" evidence="4">
    <location>
        <begin position="459"/>
        <end position="504"/>
    </location>
</feature>
<evidence type="ECO:0000256" key="1">
    <source>
        <dbReference type="ARBA" id="ARBA00007734"/>
    </source>
</evidence>
<feature type="region of interest" description="Disordered" evidence="2">
    <location>
        <begin position="434"/>
        <end position="458"/>
    </location>
</feature>
<dbReference type="EMBL" id="CP060139">
    <property type="protein sequence ID" value="QNR25971.1"/>
    <property type="molecule type" value="Genomic_DNA"/>
</dbReference>
<feature type="domain" description="LysM" evidence="4">
    <location>
        <begin position="386"/>
        <end position="429"/>
    </location>
</feature>
<dbReference type="KEGG" id="chyd:H4K34_09030"/>
<dbReference type="AlphaFoldDB" id="A0A7H0VJS3"/>
<dbReference type="SUPFAM" id="SSF53955">
    <property type="entry name" value="Lysozyme-like"/>
    <property type="match status" value="1"/>
</dbReference>
<dbReference type="SMART" id="SM00257">
    <property type="entry name" value="LysM"/>
    <property type="match status" value="2"/>
</dbReference>
<keyword evidence="3" id="KW-0732">Signal</keyword>
<sequence>MKLKLLALGFGLATLPLAASPTQPGGEHKDTDTIIKPQFLDLEAIDLKDHPVAARLDSLLYLNFFQATAEEFSTLDSNFLADGELPDWHDSVYEARLKELDALSPMDLDYNPVVRSFIDLYSKRRREQVSRMLGLARYYFPLFEQTLDKYNMPLELKYLAVVESALNPTARSRVGAAGLWQFMYSTGKLNGLSVNSYVDERHDPIKSTEAACRYLTTLYNIFGDWNLALAAYNSGPGNVNKAIRRSGGQTNYWAIRPFLPRETAGYVPAFIAVNYIMNYHEEHLLFATDIKPSFFSTDTVVIREKVSFEQLSKLIAMDEEELLFLNPAYRYKVIPKVSNHAYRIVLPSDKVGLFIANEDSIYSIAENDFAKNKTVAPAVVEMNDRIRHKVRRGEVLGTIAEKYGVSVSSIRRWNGLRGNTIRVGQRLTIYPRRMPSSSTVASNSSSSSQTKTSTDGKYEMYRVRSGETFYSIARKYPGVSAQNIMSWNGINNAKRLKVGMTLKIYPQS</sequence>
<feature type="chain" id="PRO_5028968886" evidence="3">
    <location>
        <begin position="19"/>
        <end position="508"/>
    </location>
</feature>
<dbReference type="PANTHER" id="PTHR33734:SF22">
    <property type="entry name" value="MEMBRANE-BOUND LYTIC MUREIN TRANSGLYCOSYLASE D"/>
    <property type="match status" value="1"/>
</dbReference>
<dbReference type="GO" id="GO:0000270">
    <property type="term" value="P:peptidoglycan metabolic process"/>
    <property type="evidence" value="ECO:0007669"/>
    <property type="project" value="InterPro"/>
</dbReference>
<dbReference type="CDD" id="cd00118">
    <property type="entry name" value="LysM"/>
    <property type="match status" value="2"/>
</dbReference>
<evidence type="ECO:0000313" key="5">
    <source>
        <dbReference type="EMBL" id="QNR25971.1"/>
    </source>
</evidence>
<dbReference type="Gene3D" id="1.10.530.10">
    <property type="match status" value="1"/>
</dbReference>
<reference evidence="5 6" key="1">
    <citation type="submission" date="2020-08" db="EMBL/GenBank/DDBJ databases">
        <title>Croceimicrobium hydrocarbonivorans gen. nov., sp. nov., a novel marine bacterium isolated from a bacterial consortium that degrades polyethylene terephthalate.</title>
        <authorList>
            <person name="Liu R."/>
        </authorList>
    </citation>
    <scope>NUCLEOTIDE SEQUENCE [LARGE SCALE GENOMIC DNA]</scope>
    <source>
        <strain evidence="5 6">A20-9</strain>
    </source>
</reference>
<protein>
    <submittedName>
        <fullName evidence="5">Transglycosylase SLT domain-containing protein</fullName>
    </submittedName>
</protein>
<dbReference type="InterPro" id="IPR018392">
    <property type="entry name" value="LysM"/>
</dbReference>
<dbReference type="InterPro" id="IPR023346">
    <property type="entry name" value="Lysozyme-like_dom_sf"/>
</dbReference>
<accession>A0A7H0VJS3</accession>
<feature type="signal peptide" evidence="3">
    <location>
        <begin position="1"/>
        <end position="18"/>
    </location>
</feature>
<keyword evidence="6" id="KW-1185">Reference proteome</keyword>
<dbReference type="PROSITE" id="PS51782">
    <property type="entry name" value="LYSM"/>
    <property type="match status" value="2"/>
</dbReference>
<proteinExistence type="inferred from homology"/>